<dbReference type="AlphaFoldDB" id="A0A3L8S6B3"/>
<evidence type="ECO:0000256" key="1">
    <source>
        <dbReference type="SAM" id="MobiDB-lite"/>
    </source>
</evidence>
<name>A0A3L8S6B3_CHLGU</name>
<feature type="region of interest" description="Disordered" evidence="1">
    <location>
        <begin position="1"/>
        <end position="34"/>
    </location>
</feature>
<keyword evidence="3" id="KW-1185">Reference proteome</keyword>
<dbReference type="Proteomes" id="UP000276834">
    <property type="component" value="Unassembled WGS sequence"/>
</dbReference>
<accession>A0A3L8S6B3</accession>
<protein>
    <submittedName>
        <fullName evidence="2">Uncharacterized protein</fullName>
    </submittedName>
</protein>
<feature type="compositionally biased region" description="Basic and acidic residues" evidence="1">
    <location>
        <begin position="1"/>
        <end position="17"/>
    </location>
</feature>
<gene>
    <name evidence="2" type="ORF">DV515_00011453</name>
</gene>
<organism evidence="2 3">
    <name type="scientific">Chloebia gouldiae</name>
    <name type="common">Gouldian finch</name>
    <name type="synonym">Erythrura gouldiae</name>
    <dbReference type="NCBI Taxonomy" id="44316"/>
    <lineage>
        <taxon>Eukaryota</taxon>
        <taxon>Metazoa</taxon>
        <taxon>Chordata</taxon>
        <taxon>Craniata</taxon>
        <taxon>Vertebrata</taxon>
        <taxon>Euteleostomi</taxon>
        <taxon>Archelosauria</taxon>
        <taxon>Archosauria</taxon>
        <taxon>Dinosauria</taxon>
        <taxon>Saurischia</taxon>
        <taxon>Theropoda</taxon>
        <taxon>Coelurosauria</taxon>
        <taxon>Aves</taxon>
        <taxon>Neognathae</taxon>
        <taxon>Neoaves</taxon>
        <taxon>Telluraves</taxon>
        <taxon>Australaves</taxon>
        <taxon>Passeriformes</taxon>
        <taxon>Passeroidea</taxon>
        <taxon>Passeridae</taxon>
        <taxon>Chloebia</taxon>
    </lineage>
</organism>
<sequence length="107" mass="11885">MYKESQHMKFLLQKREAPSSQDQEPPGAPGTLSTGPALALLGLLCLLPPVTTDGVTNKDLSKKGVSNNGVTNNKKKKRFVFFWCKNPRQEQQPSDLELALQSPHLLR</sequence>
<evidence type="ECO:0000313" key="3">
    <source>
        <dbReference type="Proteomes" id="UP000276834"/>
    </source>
</evidence>
<proteinExistence type="predicted"/>
<comment type="caution">
    <text evidence="2">The sequence shown here is derived from an EMBL/GenBank/DDBJ whole genome shotgun (WGS) entry which is preliminary data.</text>
</comment>
<dbReference type="EMBL" id="QUSF01000052">
    <property type="protein sequence ID" value="RLV97792.1"/>
    <property type="molecule type" value="Genomic_DNA"/>
</dbReference>
<evidence type="ECO:0000313" key="2">
    <source>
        <dbReference type="EMBL" id="RLV97792.1"/>
    </source>
</evidence>
<reference evidence="2 3" key="1">
    <citation type="journal article" date="2018" name="Proc. R. Soc. B">
        <title>A non-coding region near Follistatin controls head colour polymorphism in the Gouldian finch.</title>
        <authorList>
            <person name="Toomey M.B."/>
            <person name="Marques C.I."/>
            <person name="Andrade P."/>
            <person name="Araujo P.M."/>
            <person name="Sabatino S."/>
            <person name="Gazda M.A."/>
            <person name="Afonso S."/>
            <person name="Lopes R.J."/>
            <person name="Corbo J.C."/>
            <person name="Carneiro M."/>
        </authorList>
    </citation>
    <scope>NUCLEOTIDE SEQUENCE [LARGE SCALE GENOMIC DNA]</scope>
    <source>
        <strain evidence="2">Red01</strain>
        <tissue evidence="2">Muscle</tissue>
    </source>
</reference>